<keyword evidence="2" id="KW-0949">S-adenosyl-L-methionine</keyword>
<dbReference type="InterPro" id="IPR058240">
    <property type="entry name" value="rSAM_sf"/>
</dbReference>
<dbReference type="GO" id="GO:0046872">
    <property type="term" value="F:metal ion binding"/>
    <property type="evidence" value="ECO:0007669"/>
    <property type="project" value="UniProtKB-KW"/>
</dbReference>
<protein>
    <submittedName>
        <fullName evidence="7">Radical SAM protein</fullName>
    </submittedName>
</protein>
<dbReference type="Pfam" id="PF04055">
    <property type="entry name" value="Radical_SAM"/>
    <property type="match status" value="1"/>
</dbReference>
<evidence type="ECO:0000256" key="1">
    <source>
        <dbReference type="ARBA" id="ARBA00001966"/>
    </source>
</evidence>
<dbReference type="SUPFAM" id="SSF102114">
    <property type="entry name" value="Radical SAM enzymes"/>
    <property type="match status" value="1"/>
</dbReference>
<dbReference type="Proteomes" id="UP000029499">
    <property type="component" value="Chromosome"/>
</dbReference>
<evidence type="ECO:0000313" key="8">
    <source>
        <dbReference type="Proteomes" id="UP000029499"/>
    </source>
</evidence>
<dbReference type="AlphaFoldDB" id="A0A089YNK6"/>
<dbReference type="InterPro" id="IPR050377">
    <property type="entry name" value="Radical_SAM_PqqE_MftC-like"/>
</dbReference>
<dbReference type="SFLD" id="SFLDG01103">
    <property type="entry name" value="Uncharacterised_Radical_SAM_Su"/>
    <property type="match status" value="1"/>
</dbReference>
<dbReference type="PROSITE" id="PS51918">
    <property type="entry name" value="RADICAL_SAM"/>
    <property type="match status" value="1"/>
</dbReference>
<dbReference type="OrthoDB" id="4501241at2"/>
<proteinExistence type="predicted"/>
<evidence type="ECO:0000259" key="6">
    <source>
        <dbReference type="PROSITE" id="PS51918"/>
    </source>
</evidence>
<dbReference type="GO" id="GO:0051536">
    <property type="term" value="F:iron-sulfur cluster binding"/>
    <property type="evidence" value="ECO:0007669"/>
    <property type="project" value="UniProtKB-KW"/>
</dbReference>
<dbReference type="PANTHER" id="PTHR11228:SF7">
    <property type="entry name" value="PQQA PEPTIDE CYCLASE"/>
    <property type="match status" value="1"/>
</dbReference>
<dbReference type="HOGENOM" id="CLU_055629_0_0_6"/>
<evidence type="ECO:0000313" key="7">
    <source>
        <dbReference type="EMBL" id="AIS18013.1"/>
    </source>
</evidence>
<dbReference type="SFLD" id="SFLDS00029">
    <property type="entry name" value="Radical_SAM"/>
    <property type="match status" value="1"/>
</dbReference>
<evidence type="ECO:0000256" key="2">
    <source>
        <dbReference type="ARBA" id="ARBA00022691"/>
    </source>
</evidence>
<gene>
    <name evidence="7" type="ORF">LT40_11695</name>
</gene>
<dbReference type="RefSeq" id="WP_043190148.1">
    <property type="nucleotide sequence ID" value="NZ_CP009533.1"/>
</dbReference>
<reference evidence="7 8" key="1">
    <citation type="journal article" date="2015" name="J. Biotechnol.">
        <title>Complete genome sequence of Pseudomonas rhizosphaerae IH5T (=DSM 16299T), a phosphate-solubilizing rhizobacterium for bacterial biofertilizer.</title>
        <authorList>
            <person name="Kwak Y."/>
            <person name="Jung B.K."/>
            <person name="Shin J.H."/>
        </authorList>
    </citation>
    <scope>NUCLEOTIDE SEQUENCE [LARGE SCALE GENOMIC DNA]</scope>
    <source>
        <strain evidence="7">DSM 16299</strain>
    </source>
</reference>
<dbReference type="EMBL" id="CP009533">
    <property type="protein sequence ID" value="AIS18013.1"/>
    <property type="molecule type" value="Genomic_DNA"/>
</dbReference>
<dbReference type="Gene3D" id="3.20.20.70">
    <property type="entry name" value="Aldolase class I"/>
    <property type="match status" value="1"/>
</dbReference>
<dbReference type="KEGG" id="prh:LT40_11695"/>
<keyword evidence="5" id="KW-0411">Iron-sulfur</keyword>
<name>A0A089YNK6_9PSED</name>
<dbReference type="InterPro" id="IPR007197">
    <property type="entry name" value="rSAM"/>
</dbReference>
<dbReference type="InterPro" id="IPR024032">
    <property type="entry name" value="rSAM_paired_HxsC"/>
</dbReference>
<sequence>MAMLRKETHFEIHHLNEPKLLKVITLDEFIEQGLAVCAGSAEFGDLLLWLPNEERLRSPHLLSLPVGGFLIPEPLIGDFDSARPHLHTPKDADVVQPGDVIAITPGNPLVRVLYRRGSDSNLLFMTDRCNSLCLMCSQPPKDIDDRWHTEENLRLIDLMDRVEENLGISGGEPTLYRDGLLEILAKCKAVLPQKSIHVLSNGRLFQDPSWIAALSAIGHPQLSWGIPLYADNAEDHDHVVQAPGAFSETLQGLYNLARANQIIEIRVVLNRLTTPRLPELAHYVFRNLPFVRHVALMGIESTGLARKNYGELWIDPLDYQKPLSEAVYFLFNRGVPVSIYNLPLCVIPAHLSRFARQSISDWKNLFIDTCQQCAAVKHCSGFFKSHTDRWQSRGVQRLSTEAFSARARSAQ</sequence>
<dbReference type="PANTHER" id="PTHR11228">
    <property type="entry name" value="RADICAL SAM DOMAIN PROTEIN"/>
    <property type="match status" value="1"/>
</dbReference>
<dbReference type="CDD" id="cd01335">
    <property type="entry name" value="Radical_SAM"/>
    <property type="match status" value="1"/>
</dbReference>
<dbReference type="STRING" id="216142.LT40_11695"/>
<evidence type="ECO:0000256" key="3">
    <source>
        <dbReference type="ARBA" id="ARBA00022723"/>
    </source>
</evidence>
<keyword evidence="3" id="KW-0479">Metal-binding</keyword>
<dbReference type="eggNOG" id="COG0535">
    <property type="taxonomic scope" value="Bacteria"/>
</dbReference>
<feature type="domain" description="Radical SAM core" evidence="6">
    <location>
        <begin position="115"/>
        <end position="332"/>
    </location>
</feature>
<dbReference type="NCBIfam" id="TIGR03977">
    <property type="entry name" value="rSAM_pair_HxsC"/>
    <property type="match status" value="1"/>
</dbReference>
<dbReference type="SFLD" id="SFLDG01067">
    <property type="entry name" value="SPASM/twitch_domain_containing"/>
    <property type="match status" value="1"/>
</dbReference>
<comment type="cofactor">
    <cofactor evidence="1">
        <name>[4Fe-4S] cluster</name>
        <dbReference type="ChEBI" id="CHEBI:49883"/>
    </cofactor>
</comment>
<evidence type="ECO:0000256" key="5">
    <source>
        <dbReference type="ARBA" id="ARBA00023014"/>
    </source>
</evidence>
<dbReference type="InterPro" id="IPR013785">
    <property type="entry name" value="Aldolase_TIM"/>
</dbReference>
<organism evidence="7 8">
    <name type="scientific">Pseudomonas rhizosphaerae</name>
    <dbReference type="NCBI Taxonomy" id="216142"/>
    <lineage>
        <taxon>Bacteria</taxon>
        <taxon>Pseudomonadati</taxon>
        <taxon>Pseudomonadota</taxon>
        <taxon>Gammaproteobacteria</taxon>
        <taxon>Pseudomonadales</taxon>
        <taxon>Pseudomonadaceae</taxon>
        <taxon>Pseudomonas</taxon>
    </lineage>
</organism>
<dbReference type="GO" id="GO:0003824">
    <property type="term" value="F:catalytic activity"/>
    <property type="evidence" value="ECO:0007669"/>
    <property type="project" value="InterPro"/>
</dbReference>
<keyword evidence="8" id="KW-1185">Reference proteome</keyword>
<accession>A0A089YNK6</accession>
<keyword evidence="4" id="KW-0408">Iron</keyword>
<evidence type="ECO:0000256" key="4">
    <source>
        <dbReference type="ARBA" id="ARBA00023004"/>
    </source>
</evidence>